<dbReference type="PANTHER" id="PTHR13090">
    <property type="entry name" value="ARGININE-HYDROXYLASE NDUFAF5, MITOCHONDRIAL"/>
    <property type="match status" value="1"/>
</dbReference>
<evidence type="ECO:0000313" key="4">
    <source>
        <dbReference type="EMBL" id="CAG7818452.1"/>
    </source>
</evidence>
<dbReference type="GO" id="GO:0005739">
    <property type="term" value="C:mitochondrion"/>
    <property type="evidence" value="ECO:0007669"/>
    <property type="project" value="TreeGrafter"/>
</dbReference>
<protein>
    <submittedName>
        <fullName evidence="4">Uncharacterized protein</fullName>
    </submittedName>
</protein>
<dbReference type="AlphaFoldDB" id="A0A8J2KL02"/>
<accession>A0A8J2KL02</accession>
<gene>
    <name evidence="4" type="ORF">AFUS01_LOCUS28958</name>
</gene>
<keyword evidence="2" id="KW-0808">Transferase</keyword>
<dbReference type="InterPro" id="IPR050602">
    <property type="entry name" value="Malonyl-ACP_OMT"/>
</dbReference>
<dbReference type="GO" id="GO:0032981">
    <property type="term" value="P:mitochondrial respiratory chain complex I assembly"/>
    <property type="evidence" value="ECO:0007669"/>
    <property type="project" value="TreeGrafter"/>
</dbReference>
<name>A0A8J2KL02_9HEXA</name>
<dbReference type="EMBL" id="CAJVCH010421518">
    <property type="protein sequence ID" value="CAG7818452.1"/>
    <property type="molecule type" value="Genomic_DNA"/>
</dbReference>
<organism evidence="4 5">
    <name type="scientific">Allacma fusca</name>
    <dbReference type="NCBI Taxonomy" id="39272"/>
    <lineage>
        <taxon>Eukaryota</taxon>
        <taxon>Metazoa</taxon>
        <taxon>Ecdysozoa</taxon>
        <taxon>Arthropoda</taxon>
        <taxon>Hexapoda</taxon>
        <taxon>Collembola</taxon>
        <taxon>Symphypleona</taxon>
        <taxon>Sminthuridae</taxon>
        <taxon>Allacma</taxon>
    </lineage>
</organism>
<evidence type="ECO:0000256" key="2">
    <source>
        <dbReference type="ARBA" id="ARBA00022679"/>
    </source>
</evidence>
<evidence type="ECO:0000256" key="3">
    <source>
        <dbReference type="SAM" id="MobiDB-lite"/>
    </source>
</evidence>
<proteinExistence type="predicted"/>
<feature type="non-terminal residue" evidence="4">
    <location>
        <position position="1"/>
    </location>
</feature>
<keyword evidence="1" id="KW-0489">Methyltransferase</keyword>
<feature type="region of interest" description="Disordered" evidence="3">
    <location>
        <begin position="44"/>
        <end position="65"/>
    </location>
</feature>
<dbReference type="Proteomes" id="UP000708208">
    <property type="component" value="Unassembled WGS sequence"/>
</dbReference>
<dbReference type="GO" id="GO:0032259">
    <property type="term" value="P:methylation"/>
    <property type="evidence" value="ECO:0007669"/>
    <property type="project" value="UniProtKB-KW"/>
</dbReference>
<sequence>DTQEIKVGYPTAAVYKEMYGDQENNTIPATFQIIYMIAWKPDPSQPKPLSRQKPQFSLKNLGELK</sequence>
<evidence type="ECO:0000313" key="5">
    <source>
        <dbReference type="Proteomes" id="UP000708208"/>
    </source>
</evidence>
<keyword evidence="5" id="KW-1185">Reference proteome</keyword>
<dbReference type="OrthoDB" id="16816at2759"/>
<dbReference type="PANTHER" id="PTHR13090:SF1">
    <property type="entry name" value="ARGININE-HYDROXYLASE NDUFAF5, MITOCHONDRIAL"/>
    <property type="match status" value="1"/>
</dbReference>
<evidence type="ECO:0000256" key="1">
    <source>
        <dbReference type="ARBA" id="ARBA00022603"/>
    </source>
</evidence>
<reference evidence="4" key="1">
    <citation type="submission" date="2021-06" db="EMBL/GenBank/DDBJ databases">
        <authorList>
            <person name="Hodson N. C."/>
            <person name="Mongue J. A."/>
            <person name="Jaron S. K."/>
        </authorList>
    </citation>
    <scope>NUCLEOTIDE SEQUENCE</scope>
</reference>
<comment type="caution">
    <text evidence="4">The sequence shown here is derived from an EMBL/GenBank/DDBJ whole genome shotgun (WGS) entry which is preliminary data.</text>
</comment>
<dbReference type="GO" id="GO:0008168">
    <property type="term" value="F:methyltransferase activity"/>
    <property type="evidence" value="ECO:0007669"/>
    <property type="project" value="UniProtKB-KW"/>
</dbReference>